<dbReference type="AlphaFoldDB" id="A0A8J3F870"/>
<dbReference type="Proteomes" id="UP000649739">
    <property type="component" value="Unassembled WGS sequence"/>
</dbReference>
<reference evidence="2" key="1">
    <citation type="journal article" date="2014" name="Int. J. Syst. Evol. Microbiol.">
        <title>Complete genome sequence of Corynebacterium casei LMG S-19264T (=DSM 44701T), isolated from a smear-ripened cheese.</title>
        <authorList>
            <consortium name="US DOE Joint Genome Institute (JGI-PGF)"/>
            <person name="Walter F."/>
            <person name="Albersmeier A."/>
            <person name="Kalinowski J."/>
            <person name="Ruckert C."/>
        </authorList>
    </citation>
    <scope>NUCLEOTIDE SEQUENCE</scope>
    <source>
        <strain evidence="2">JCM 3090</strain>
    </source>
</reference>
<sequence length="62" mass="7055">MSGQSIQKSVNVARTAYHYHMKPWHFLALFLCLAPAVLTGIGAAWLFRRGRRRPDRPPGPPR</sequence>
<evidence type="ECO:0000256" key="1">
    <source>
        <dbReference type="SAM" id="Phobius"/>
    </source>
</evidence>
<keyword evidence="1" id="KW-0812">Transmembrane</keyword>
<keyword evidence="3" id="KW-1185">Reference proteome</keyword>
<feature type="transmembrane region" description="Helical" evidence="1">
    <location>
        <begin position="24"/>
        <end position="47"/>
    </location>
</feature>
<comment type="caution">
    <text evidence="2">The sequence shown here is derived from an EMBL/GenBank/DDBJ whole genome shotgun (WGS) entry which is preliminary data.</text>
</comment>
<proteinExistence type="predicted"/>
<protein>
    <submittedName>
        <fullName evidence="2">Uncharacterized protein</fullName>
    </submittedName>
</protein>
<dbReference type="EMBL" id="BMQB01000004">
    <property type="protein sequence ID" value="GGJ92361.1"/>
    <property type="molecule type" value="Genomic_DNA"/>
</dbReference>
<accession>A0A8J3F870</accession>
<evidence type="ECO:0000313" key="3">
    <source>
        <dbReference type="Proteomes" id="UP000649739"/>
    </source>
</evidence>
<gene>
    <name evidence="2" type="ORF">GCM10010123_22740</name>
</gene>
<keyword evidence="1" id="KW-1133">Transmembrane helix</keyword>
<organism evidence="2 3">
    <name type="scientific">Pilimelia anulata</name>
    <dbReference type="NCBI Taxonomy" id="53371"/>
    <lineage>
        <taxon>Bacteria</taxon>
        <taxon>Bacillati</taxon>
        <taxon>Actinomycetota</taxon>
        <taxon>Actinomycetes</taxon>
        <taxon>Micromonosporales</taxon>
        <taxon>Micromonosporaceae</taxon>
        <taxon>Pilimelia</taxon>
    </lineage>
</organism>
<name>A0A8J3F870_9ACTN</name>
<keyword evidence="1" id="KW-0472">Membrane</keyword>
<reference evidence="2" key="2">
    <citation type="submission" date="2020-09" db="EMBL/GenBank/DDBJ databases">
        <authorList>
            <person name="Sun Q."/>
            <person name="Ohkuma M."/>
        </authorList>
    </citation>
    <scope>NUCLEOTIDE SEQUENCE</scope>
    <source>
        <strain evidence="2">JCM 3090</strain>
    </source>
</reference>
<evidence type="ECO:0000313" key="2">
    <source>
        <dbReference type="EMBL" id="GGJ92361.1"/>
    </source>
</evidence>